<dbReference type="EMBL" id="PPED02000004">
    <property type="protein sequence ID" value="PWN68668.1"/>
    <property type="molecule type" value="Genomic_DNA"/>
</dbReference>
<dbReference type="AlphaFoldDB" id="A0A316XB71"/>
<evidence type="ECO:0000256" key="1">
    <source>
        <dbReference type="ARBA" id="ARBA00022729"/>
    </source>
</evidence>
<comment type="caution">
    <text evidence="4">The sequence shown here is derived from an EMBL/GenBank/DDBJ whole genome shotgun (WGS) entry which is preliminary data.</text>
</comment>
<feature type="signal peptide" evidence="2">
    <location>
        <begin position="1"/>
        <end position="18"/>
    </location>
</feature>
<dbReference type="InterPro" id="IPR026444">
    <property type="entry name" value="Secre_tail"/>
</dbReference>
<dbReference type="RefSeq" id="WP_103247693.1">
    <property type="nucleotide sequence ID" value="NZ_PPED02000004.1"/>
</dbReference>
<name>A0A316XB71_9FLAO</name>
<evidence type="ECO:0000259" key="3">
    <source>
        <dbReference type="Pfam" id="PF18962"/>
    </source>
</evidence>
<dbReference type="Proteomes" id="UP000236594">
    <property type="component" value="Unassembled WGS sequence"/>
</dbReference>
<gene>
    <name evidence="4" type="ORF">C1631_018505</name>
</gene>
<dbReference type="NCBIfam" id="TIGR04183">
    <property type="entry name" value="Por_Secre_tail"/>
    <property type="match status" value="1"/>
</dbReference>
<sequence length="151" mass="16539">MKKLYVLAGFLVSATFYSQSLMGGVNSGGVSNNNLMYTVGEIYVIPDDPDQQNSGTLGLLYQTVLDVLGVSEVVVSRDKVSVYPNPTADYVTLKISSKEKPKEASVYDLSGKLVLHCKISNDRIDLSSLLKGVYLLTFKNSELKPIKIIKK</sequence>
<organism evidence="4 5">
    <name type="scientific">Chryseobacterium phosphatilyticum</name>
    <dbReference type="NCBI Taxonomy" id="475075"/>
    <lineage>
        <taxon>Bacteria</taxon>
        <taxon>Pseudomonadati</taxon>
        <taxon>Bacteroidota</taxon>
        <taxon>Flavobacteriia</taxon>
        <taxon>Flavobacteriales</taxon>
        <taxon>Weeksellaceae</taxon>
        <taxon>Chryseobacterium group</taxon>
        <taxon>Chryseobacterium</taxon>
    </lineage>
</organism>
<feature type="domain" description="Secretion system C-terminal sorting" evidence="3">
    <location>
        <begin position="82"/>
        <end position="143"/>
    </location>
</feature>
<accession>A0A316XB71</accession>
<evidence type="ECO:0000313" key="5">
    <source>
        <dbReference type="Proteomes" id="UP000236594"/>
    </source>
</evidence>
<evidence type="ECO:0000313" key="4">
    <source>
        <dbReference type="EMBL" id="PWN68668.1"/>
    </source>
</evidence>
<feature type="chain" id="PRO_5016244180" evidence="2">
    <location>
        <begin position="19"/>
        <end position="151"/>
    </location>
</feature>
<dbReference type="Pfam" id="PF18962">
    <property type="entry name" value="Por_Secre_tail"/>
    <property type="match status" value="1"/>
</dbReference>
<protein>
    <submittedName>
        <fullName evidence="4">T9SS C-terminal target domain-containing protein</fullName>
    </submittedName>
</protein>
<evidence type="ECO:0000256" key="2">
    <source>
        <dbReference type="SAM" id="SignalP"/>
    </source>
</evidence>
<proteinExistence type="predicted"/>
<dbReference type="OrthoDB" id="1270026at2"/>
<keyword evidence="1 2" id="KW-0732">Signal</keyword>
<reference evidence="4 5" key="1">
    <citation type="submission" date="2018-04" db="EMBL/GenBank/DDBJ databases">
        <title>Draft Genome Sequence of Phosphate-Solubilizing Chryseobacterium sp. ISE14 that is a Biocontrol and Plant Growth-Promoting Rhizobacterium Isolated from Cucumber.</title>
        <authorList>
            <person name="Jeong J.-J."/>
            <person name="Sang M.K."/>
            <person name="Choi I.-G."/>
            <person name="Kim K.D."/>
        </authorList>
    </citation>
    <scope>NUCLEOTIDE SEQUENCE [LARGE SCALE GENOMIC DNA]</scope>
    <source>
        <strain evidence="4 5">ISE14</strain>
    </source>
</reference>
<keyword evidence="5" id="KW-1185">Reference proteome</keyword>